<evidence type="ECO:0000256" key="1">
    <source>
        <dbReference type="ARBA" id="ARBA00004613"/>
    </source>
</evidence>
<dbReference type="Pfam" id="PF00014">
    <property type="entry name" value="Kunitz_BPTI"/>
    <property type="match status" value="2"/>
</dbReference>
<dbReference type="Proteomes" id="UP000316079">
    <property type="component" value="Unassembled WGS sequence"/>
</dbReference>
<evidence type="ECO:0000256" key="2">
    <source>
        <dbReference type="ARBA" id="ARBA00008415"/>
    </source>
</evidence>
<evidence type="ECO:0000259" key="8">
    <source>
        <dbReference type="PROSITE" id="PS50279"/>
    </source>
</evidence>
<dbReference type="PANTHER" id="PTHR10083:SF217">
    <property type="entry name" value="BOOPHILIN-H2"/>
    <property type="match status" value="1"/>
</dbReference>
<protein>
    <recommendedName>
        <fullName evidence="8">BPTI/Kunitz inhibitor domain-containing protein</fullName>
    </recommendedName>
</protein>
<organism evidence="9 10">
    <name type="scientific">Danionella cerebrum</name>
    <dbReference type="NCBI Taxonomy" id="2873325"/>
    <lineage>
        <taxon>Eukaryota</taxon>
        <taxon>Metazoa</taxon>
        <taxon>Chordata</taxon>
        <taxon>Craniata</taxon>
        <taxon>Vertebrata</taxon>
        <taxon>Euteleostomi</taxon>
        <taxon>Actinopterygii</taxon>
        <taxon>Neopterygii</taxon>
        <taxon>Teleostei</taxon>
        <taxon>Ostariophysi</taxon>
        <taxon>Cypriniformes</taxon>
        <taxon>Danionidae</taxon>
        <taxon>Danioninae</taxon>
        <taxon>Danionella</taxon>
    </lineage>
</organism>
<dbReference type="AlphaFoldDB" id="A0A553N5X6"/>
<dbReference type="InterPro" id="IPR002223">
    <property type="entry name" value="Kunitz_BPTI"/>
</dbReference>
<dbReference type="PANTHER" id="PTHR10083">
    <property type="entry name" value="KUNITZ-TYPE PROTEASE INHIBITOR-RELATED"/>
    <property type="match status" value="1"/>
</dbReference>
<dbReference type="EMBL" id="SRMA01027018">
    <property type="protein sequence ID" value="TRY60841.1"/>
    <property type="molecule type" value="Genomic_DNA"/>
</dbReference>
<comment type="subcellular location">
    <subcellularLocation>
        <location evidence="1">Secreted</location>
    </subcellularLocation>
</comment>
<keyword evidence="5" id="KW-1015">Disulfide bond</keyword>
<keyword evidence="6" id="KW-1133">Transmembrane helix</keyword>
<feature type="chain" id="PRO_5022020793" description="BPTI/Kunitz inhibitor domain-containing protein" evidence="7">
    <location>
        <begin position="21"/>
        <end position="203"/>
    </location>
</feature>
<evidence type="ECO:0000256" key="4">
    <source>
        <dbReference type="ARBA" id="ARBA00022656"/>
    </source>
</evidence>
<dbReference type="STRING" id="623744.A0A553N5X6"/>
<proteinExistence type="inferred from homology"/>
<dbReference type="GO" id="GO:0005615">
    <property type="term" value="C:extracellular space"/>
    <property type="evidence" value="ECO:0007669"/>
    <property type="project" value="TreeGrafter"/>
</dbReference>
<evidence type="ECO:0000256" key="3">
    <source>
        <dbReference type="ARBA" id="ARBA00022525"/>
    </source>
</evidence>
<dbReference type="SMART" id="SM00131">
    <property type="entry name" value="KU"/>
    <property type="match status" value="2"/>
</dbReference>
<evidence type="ECO:0000313" key="10">
    <source>
        <dbReference type="Proteomes" id="UP000316079"/>
    </source>
</evidence>
<keyword evidence="10" id="KW-1185">Reference proteome</keyword>
<comment type="similarity">
    <text evidence="2">Belongs to the venom Kunitz-type family.</text>
</comment>
<gene>
    <name evidence="9" type="ORF">DNTS_026781</name>
</gene>
<dbReference type="InterPro" id="IPR020901">
    <property type="entry name" value="Prtase_inh_Kunz-CS"/>
</dbReference>
<keyword evidence="6" id="KW-0812">Transmembrane</keyword>
<dbReference type="Gene3D" id="4.10.410.10">
    <property type="entry name" value="Pancreatic trypsin inhibitor Kunitz domain"/>
    <property type="match status" value="2"/>
</dbReference>
<feature type="domain" description="BPTI/Kunitz inhibitor" evidence="8">
    <location>
        <begin position="7"/>
        <end position="69"/>
    </location>
</feature>
<dbReference type="FunFam" id="4.10.410.10:FF:000040">
    <property type="entry name" value="Serine protease inhibitor, putative"/>
    <property type="match status" value="1"/>
</dbReference>
<dbReference type="CDD" id="cd12087">
    <property type="entry name" value="TM_EGFR-like"/>
    <property type="match status" value="1"/>
</dbReference>
<comment type="caution">
    <text evidence="9">The sequence shown here is derived from an EMBL/GenBank/DDBJ whole genome shotgun (WGS) entry which is preliminary data.</text>
</comment>
<dbReference type="SUPFAM" id="SSF57362">
    <property type="entry name" value="BPTI-like"/>
    <property type="match status" value="2"/>
</dbReference>
<reference evidence="9 10" key="1">
    <citation type="journal article" date="2019" name="Sci. Data">
        <title>Hybrid genome assembly and annotation of Danionella translucida.</title>
        <authorList>
            <person name="Kadobianskyi M."/>
            <person name="Schulze L."/>
            <person name="Schuelke M."/>
            <person name="Judkewitz B."/>
        </authorList>
    </citation>
    <scope>NUCLEOTIDE SEQUENCE [LARGE SCALE GENOMIC DNA]</scope>
    <source>
        <strain evidence="9 10">Bolton</strain>
    </source>
</reference>
<dbReference type="CDD" id="cd00109">
    <property type="entry name" value="Kunitz-type"/>
    <property type="match status" value="1"/>
</dbReference>
<keyword evidence="4" id="KW-0800">Toxin</keyword>
<dbReference type="GO" id="GO:0004867">
    <property type="term" value="F:serine-type endopeptidase inhibitor activity"/>
    <property type="evidence" value="ECO:0007669"/>
    <property type="project" value="InterPro"/>
</dbReference>
<feature type="transmembrane region" description="Helical" evidence="6">
    <location>
        <begin position="158"/>
        <end position="183"/>
    </location>
</feature>
<evidence type="ECO:0000256" key="5">
    <source>
        <dbReference type="ARBA" id="ARBA00023157"/>
    </source>
</evidence>
<keyword evidence="7" id="KW-0732">Signal</keyword>
<dbReference type="PROSITE" id="PS00280">
    <property type="entry name" value="BPTI_KUNITZ_1"/>
    <property type="match status" value="1"/>
</dbReference>
<dbReference type="OrthoDB" id="196393at2759"/>
<feature type="domain" description="BPTI/Kunitz inhibitor" evidence="8">
    <location>
        <begin position="85"/>
        <end position="135"/>
    </location>
</feature>
<sequence length="203" mass="22617">MRRSTSCLLLLILGFTGAQASSLNEGKGKEKYLKFFYDPSSQSCVPFFYKGEGGSSNRFDNDQDCMRACSPNALLIYPTDETSICSLPKDEGFCMAALPKYYYDNDEKNCRMFLYRGCRGNANRFETREDCQKMCLARSGRLMGAADLPNPDEKTVDAGLIVGILGGIVFAGAVISAIVFFVLRRKTKKQERVPVPTTDIEMK</sequence>
<dbReference type="PROSITE" id="PS50279">
    <property type="entry name" value="BPTI_KUNITZ_2"/>
    <property type="match status" value="2"/>
</dbReference>
<keyword evidence="3" id="KW-0964">Secreted</keyword>
<evidence type="ECO:0000313" key="9">
    <source>
        <dbReference type="EMBL" id="TRY60841.1"/>
    </source>
</evidence>
<name>A0A553N5X6_9TELE</name>
<evidence type="ECO:0000256" key="7">
    <source>
        <dbReference type="SAM" id="SignalP"/>
    </source>
</evidence>
<dbReference type="InterPro" id="IPR050098">
    <property type="entry name" value="TFPI/VKTCI-like"/>
</dbReference>
<evidence type="ECO:0000256" key="6">
    <source>
        <dbReference type="SAM" id="Phobius"/>
    </source>
</evidence>
<dbReference type="PRINTS" id="PR00759">
    <property type="entry name" value="BASICPTASE"/>
</dbReference>
<accession>A0A553N5X6</accession>
<dbReference type="InterPro" id="IPR036880">
    <property type="entry name" value="Kunitz_BPTI_sf"/>
</dbReference>
<dbReference type="CDD" id="cd22593">
    <property type="entry name" value="Kunitz_conkunitzin"/>
    <property type="match status" value="1"/>
</dbReference>
<feature type="signal peptide" evidence="7">
    <location>
        <begin position="1"/>
        <end position="20"/>
    </location>
</feature>
<keyword evidence="6" id="KW-0472">Membrane</keyword>